<dbReference type="GeneID" id="87593665"/>
<dbReference type="RefSeq" id="WP_071719734.1">
    <property type="nucleotide sequence ID" value="NZ_CBCSHB010000026.1"/>
</dbReference>
<feature type="transmembrane region" description="Helical" evidence="6">
    <location>
        <begin position="98"/>
        <end position="123"/>
    </location>
</feature>
<evidence type="ECO:0000256" key="3">
    <source>
        <dbReference type="ARBA" id="ARBA00022692"/>
    </source>
</evidence>
<proteinExistence type="inferred from homology"/>
<evidence type="ECO:0000256" key="5">
    <source>
        <dbReference type="ARBA" id="ARBA00023136"/>
    </source>
</evidence>
<comment type="similarity">
    <text evidence="6">Belongs to the ABC-4 integral membrane protein family.</text>
</comment>
<feature type="transmembrane region" description="Helical" evidence="6">
    <location>
        <begin position="604"/>
        <end position="625"/>
    </location>
</feature>
<evidence type="ECO:0000256" key="6">
    <source>
        <dbReference type="PIRNR" id="PIRNR018968"/>
    </source>
</evidence>
<dbReference type="Pfam" id="PF02687">
    <property type="entry name" value="FtsX"/>
    <property type="match status" value="2"/>
</dbReference>
<reference evidence="8 9" key="1">
    <citation type="submission" date="2016-06" db="EMBL/GenBank/DDBJ databases">
        <title>First insights into the genetic diversity and population structure of in the Bacillus cereus group bacteria from diverse marine environments.</title>
        <authorList>
            <person name="Liu Y."/>
            <person name="Lai Q."/>
            <person name="Shao Z."/>
        </authorList>
    </citation>
    <scope>NUCLEOTIDE SEQUENCE [LARGE SCALE GENOMIC DNA]</scope>
    <source>
        <strain evidence="8 9">NH24A2</strain>
    </source>
</reference>
<evidence type="ECO:0000256" key="1">
    <source>
        <dbReference type="ARBA" id="ARBA00004651"/>
    </source>
</evidence>
<gene>
    <name evidence="8" type="ORF">BAU28_16205</name>
</gene>
<evidence type="ECO:0000259" key="7">
    <source>
        <dbReference type="Pfam" id="PF02687"/>
    </source>
</evidence>
<feature type="transmembrane region" description="Helical" evidence="6">
    <location>
        <begin position="143"/>
        <end position="172"/>
    </location>
</feature>
<dbReference type="Proteomes" id="UP000182788">
    <property type="component" value="Unassembled WGS sequence"/>
</dbReference>
<keyword evidence="4 6" id="KW-1133">Transmembrane helix</keyword>
<evidence type="ECO:0000313" key="8">
    <source>
        <dbReference type="EMBL" id="OJD76356.1"/>
    </source>
</evidence>
<protein>
    <submittedName>
        <fullName evidence="8">ABC transporter permease</fullName>
    </submittedName>
</protein>
<feature type="domain" description="ABC3 transporter permease C-terminal" evidence="7">
    <location>
        <begin position="524"/>
        <end position="633"/>
    </location>
</feature>
<comment type="caution">
    <text evidence="8">The sequence shown here is derived from an EMBL/GenBank/DDBJ whole genome shotgun (WGS) entry which is preliminary data.</text>
</comment>
<dbReference type="InterPro" id="IPR052536">
    <property type="entry name" value="ABC-4_Integral_Memb_Prot"/>
</dbReference>
<feature type="transmembrane region" description="Helical" evidence="6">
    <location>
        <begin position="193"/>
        <end position="211"/>
    </location>
</feature>
<keyword evidence="3 6" id="KW-0812">Transmembrane</keyword>
<sequence>MTLFSITKKNMQRNLKNYVLYFATIIFSIAIYFAFVSLQYNEQIANEEYIRSIFSRASHNLMIFVAIFIWYSNSFFIKKRKKEIALYSLLGLTKRKIGAMLFSENFILGIFALVIGMGMGILLSKLFAMLVLKLMELPTAIPFSISIDAVLNTICVFAIILFITSLQGYMIINKFKLFELIREKKGEHITKSSIIMAIEGICLFVFSIWFIEPAMSPIGINDSLYNQNMNILLGSFIIGTYFVTRSCTVFVLLGLQKYKKFYCRGINMVGVAQILSNIQSNAKVLTVIVVLSVIKIHEIGGSYAHYYIYKTTIDKREPFSFMYVTTEVSIDQRIEKTIKNSKHTVEDKISIPLIRVNANLNVDGSWPLIFERNQGNLNVLAESTFHKLANITKTDIELSLKDTEAITLDPNTSNVHKTEYKNVELQLPNQNYTLQFVGKIQDNLLNKSLDKLIIVVSDKAFSDIAKQQDPYTIQAYKVSNDKNMKELAKAIEQIVPEKEKLTIKYTVYRMFIHFYGLWTFVDMFLGLVFLAATGSVIYFNQLTEAIMSKNQYIILHELGVSKQMIFRSIAKQVAVIFIIPFCIGTLYSITLLKTYFNDIDGIDVFVPVSITIGAYTLIYFVYYLLTVRSYNRIVNR</sequence>
<dbReference type="InterPro" id="IPR027022">
    <property type="entry name" value="ABC_permease_BceB-typ"/>
</dbReference>
<dbReference type="GO" id="GO:0005886">
    <property type="term" value="C:plasma membrane"/>
    <property type="evidence" value="ECO:0007669"/>
    <property type="project" value="UniProtKB-SubCell"/>
</dbReference>
<dbReference type="PANTHER" id="PTHR46795:SF3">
    <property type="entry name" value="ABC TRANSPORTER PERMEASE"/>
    <property type="match status" value="1"/>
</dbReference>
<feature type="transmembrane region" description="Helical" evidence="6">
    <location>
        <begin position="573"/>
        <end position="592"/>
    </location>
</feature>
<feature type="transmembrane region" description="Helical" evidence="6">
    <location>
        <begin position="514"/>
        <end position="539"/>
    </location>
</feature>
<feature type="transmembrane region" description="Helical" evidence="6">
    <location>
        <begin position="18"/>
        <end position="40"/>
    </location>
</feature>
<dbReference type="GO" id="GO:0055085">
    <property type="term" value="P:transmembrane transport"/>
    <property type="evidence" value="ECO:0007669"/>
    <property type="project" value="UniProtKB-UniRule"/>
</dbReference>
<dbReference type="PIRSF" id="PIRSF018968">
    <property type="entry name" value="ABC_permease_BceB"/>
    <property type="match status" value="1"/>
</dbReference>
<keyword evidence="2 6" id="KW-1003">Cell membrane</keyword>
<dbReference type="AlphaFoldDB" id="A0A1J9VLD4"/>
<keyword evidence="5 6" id="KW-0472">Membrane</keyword>
<comment type="subcellular location">
    <subcellularLocation>
        <location evidence="1 6">Cell membrane</location>
        <topology evidence="1 6">Multi-pass membrane protein</topology>
    </subcellularLocation>
</comment>
<feature type="transmembrane region" description="Helical" evidence="6">
    <location>
        <begin position="231"/>
        <end position="255"/>
    </location>
</feature>
<dbReference type="InterPro" id="IPR003838">
    <property type="entry name" value="ABC3_permease_C"/>
</dbReference>
<organism evidence="8 9">
    <name type="scientific">Bacillus paramycoides</name>
    <dbReference type="NCBI Taxonomy" id="2026194"/>
    <lineage>
        <taxon>Bacteria</taxon>
        <taxon>Bacillati</taxon>
        <taxon>Bacillota</taxon>
        <taxon>Bacilli</taxon>
        <taxon>Bacillales</taxon>
        <taxon>Bacillaceae</taxon>
        <taxon>Bacillus</taxon>
        <taxon>Bacillus cereus group</taxon>
    </lineage>
</organism>
<evidence type="ECO:0000256" key="2">
    <source>
        <dbReference type="ARBA" id="ARBA00022475"/>
    </source>
</evidence>
<name>A0A1J9VLD4_9BACI</name>
<evidence type="ECO:0000256" key="4">
    <source>
        <dbReference type="ARBA" id="ARBA00022989"/>
    </source>
</evidence>
<dbReference type="PANTHER" id="PTHR46795">
    <property type="entry name" value="ABC TRANSPORTER PERMEASE-RELATED-RELATED"/>
    <property type="match status" value="1"/>
</dbReference>
<evidence type="ECO:0000313" key="9">
    <source>
        <dbReference type="Proteomes" id="UP000182788"/>
    </source>
</evidence>
<feature type="transmembrane region" description="Helical" evidence="6">
    <location>
        <begin position="60"/>
        <end position="77"/>
    </location>
</feature>
<accession>A0A1J9VLD4</accession>
<dbReference type="EMBL" id="MAOI01000089">
    <property type="protein sequence ID" value="OJD76356.1"/>
    <property type="molecule type" value="Genomic_DNA"/>
</dbReference>
<keyword evidence="6" id="KW-0813">Transport</keyword>
<feature type="domain" description="ABC3 transporter permease C-terminal" evidence="7">
    <location>
        <begin position="62"/>
        <end position="169"/>
    </location>
</feature>